<dbReference type="Proteomes" id="UP000694888">
    <property type="component" value="Unplaced"/>
</dbReference>
<evidence type="ECO:0000256" key="1">
    <source>
        <dbReference type="ARBA" id="ARBA00023157"/>
    </source>
</evidence>
<keyword evidence="2" id="KW-0378">Hydrolase</keyword>
<dbReference type="InterPro" id="IPR018114">
    <property type="entry name" value="TRYPSIN_HIS"/>
</dbReference>
<dbReference type="Gene3D" id="2.40.10.10">
    <property type="entry name" value="Trypsin-like serine proteases"/>
    <property type="match status" value="1"/>
</dbReference>
<dbReference type="PROSITE" id="PS50240">
    <property type="entry name" value="TRYPSIN_DOM"/>
    <property type="match status" value="1"/>
</dbReference>
<evidence type="ECO:0000313" key="5">
    <source>
        <dbReference type="Proteomes" id="UP000694888"/>
    </source>
</evidence>
<dbReference type="InterPro" id="IPR043504">
    <property type="entry name" value="Peptidase_S1_PA_chymotrypsin"/>
</dbReference>
<feature type="chain" id="PRO_5045357257" evidence="3">
    <location>
        <begin position="24"/>
        <end position="386"/>
    </location>
</feature>
<dbReference type="SMART" id="SM00209">
    <property type="entry name" value="TSP1"/>
    <property type="match status" value="1"/>
</dbReference>
<protein>
    <submittedName>
        <fullName evidence="6">Trypsin-1-like</fullName>
    </submittedName>
</protein>
<dbReference type="Pfam" id="PF00089">
    <property type="entry name" value="Trypsin"/>
    <property type="match status" value="1"/>
</dbReference>
<accession>A0ABM0K2I6</accession>
<dbReference type="InterPro" id="IPR001254">
    <property type="entry name" value="Trypsin_dom"/>
</dbReference>
<dbReference type="InterPro" id="IPR033116">
    <property type="entry name" value="TRYPSIN_SER"/>
</dbReference>
<dbReference type="RefSeq" id="XP_005107249.2">
    <property type="nucleotide sequence ID" value="XM_005107192.3"/>
</dbReference>
<dbReference type="InterPro" id="IPR001314">
    <property type="entry name" value="Peptidase_S1A"/>
</dbReference>
<evidence type="ECO:0000256" key="3">
    <source>
        <dbReference type="SAM" id="SignalP"/>
    </source>
</evidence>
<keyword evidence="5" id="KW-1185">Reference proteome</keyword>
<keyword evidence="2" id="KW-0645">Protease</keyword>
<keyword evidence="3" id="KW-0732">Signal</keyword>
<reference evidence="6" key="1">
    <citation type="submission" date="2025-08" db="UniProtKB">
        <authorList>
            <consortium name="RefSeq"/>
        </authorList>
    </citation>
    <scope>IDENTIFICATION</scope>
</reference>
<dbReference type="GeneID" id="101863294"/>
<dbReference type="SUPFAM" id="SSF82895">
    <property type="entry name" value="TSP-1 type 1 repeat"/>
    <property type="match status" value="1"/>
</dbReference>
<gene>
    <name evidence="6" type="primary">LOC101863294</name>
</gene>
<evidence type="ECO:0000313" key="6">
    <source>
        <dbReference type="RefSeq" id="XP_005107249.2"/>
    </source>
</evidence>
<proteinExistence type="predicted"/>
<dbReference type="Pfam" id="PF00090">
    <property type="entry name" value="TSP_1"/>
    <property type="match status" value="1"/>
</dbReference>
<feature type="domain" description="Peptidase S1" evidence="4">
    <location>
        <begin position="143"/>
        <end position="386"/>
    </location>
</feature>
<organism evidence="5 6">
    <name type="scientific">Aplysia californica</name>
    <name type="common">California sea hare</name>
    <dbReference type="NCBI Taxonomy" id="6500"/>
    <lineage>
        <taxon>Eukaryota</taxon>
        <taxon>Metazoa</taxon>
        <taxon>Spiralia</taxon>
        <taxon>Lophotrochozoa</taxon>
        <taxon>Mollusca</taxon>
        <taxon>Gastropoda</taxon>
        <taxon>Heterobranchia</taxon>
        <taxon>Euthyneura</taxon>
        <taxon>Tectipleura</taxon>
        <taxon>Aplysiida</taxon>
        <taxon>Aplysioidea</taxon>
        <taxon>Aplysiidae</taxon>
        <taxon>Aplysia</taxon>
    </lineage>
</organism>
<evidence type="ECO:0000256" key="2">
    <source>
        <dbReference type="RuleBase" id="RU363034"/>
    </source>
</evidence>
<dbReference type="InterPro" id="IPR009003">
    <property type="entry name" value="Peptidase_S1_PA"/>
</dbReference>
<name>A0ABM0K2I6_APLCA</name>
<evidence type="ECO:0000259" key="4">
    <source>
        <dbReference type="PROSITE" id="PS50240"/>
    </source>
</evidence>
<keyword evidence="1" id="KW-1015">Disulfide bond</keyword>
<dbReference type="PROSITE" id="PS00135">
    <property type="entry name" value="TRYPSIN_SER"/>
    <property type="match status" value="1"/>
</dbReference>
<dbReference type="PANTHER" id="PTHR24252:SF7">
    <property type="entry name" value="HYALIN"/>
    <property type="match status" value="1"/>
</dbReference>
<dbReference type="Gene3D" id="2.20.100.10">
    <property type="entry name" value="Thrombospondin type-1 (TSP1) repeat"/>
    <property type="match status" value="1"/>
</dbReference>
<dbReference type="SMART" id="SM00020">
    <property type="entry name" value="Tryp_SPc"/>
    <property type="match status" value="1"/>
</dbReference>
<dbReference type="InterPro" id="IPR036383">
    <property type="entry name" value="TSP1_rpt_sf"/>
</dbReference>
<feature type="signal peptide" evidence="3">
    <location>
        <begin position="1"/>
        <end position="23"/>
    </location>
</feature>
<dbReference type="SUPFAM" id="SSF50494">
    <property type="entry name" value="Trypsin-like serine proteases"/>
    <property type="match status" value="1"/>
</dbReference>
<dbReference type="InterPro" id="IPR000884">
    <property type="entry name" value="TSP1_rpt"/>
</dbReference>
<dbReference type="PRINTS" id="PR00722">
    <property type="entry name" value="CHYMOTRYPSIN"/>
</dbReference>
<sequence length="386" mass="41225">MGTSFQILAAFSMALCTVSLAGAQDYGYGYNYNNDYDNGYDNDYDNDYWGSFFSTSEPQGSVNTPVWGPWSGFGPCSASCGGGILFRSRTCSTGNNKDCVQQGSLAVESQKCNTQACPTVNAPSNNTPSPSNGQCGQANNFRIVGGTKSASCEYPWMVVVYDQKNGFLCGGSIIDESTILTAGHCVSNPNSQRKEVPSAPSDMVIYSGSSKVTFDSPPPPGLRTNSAIKITVHEKYNVNGDLENDIAIIKLSKPLTFDRCQRPVCLVDGSKTPQQASGCKTMGWGVTSNGRNAESPDDMFWAAVNIATDQKCRDEYGSDSTTFCAGGNNKDACDGDSGGPLVCKEADGRYYQYGIVSAGPKNQCGIVPGLYTRVSAFLSWISSHRN</sequence>
<dbReference type="PROSITE" id="PS00134">
    <property type="entry name" value="TRYPSIN_HIS"/>
    <property type="match status" value="1"/>
</dbReference>
<keyword evidence="2" id="KW-0720">Serine protease</keyword>
<dbReference type="PROSITE" id="PS50092">
    <property type="entry name" value="TSP1"/>
    <property type="match status" value="1"/>
</dbReference>
<dbReference type="PANTHER" id="PTHR24252">
    <property type="entry name" value="ACROSIN-RELATED"/>
    <property type="match status" value="1"/>
</dbReference>
<dbReference type="CDD" id="cd00190">
    <property type="entry name" value="Tryp_SPc"/>
    <property type="match status" value="1"/>
</dbReference>